<protein>
    <submittedName>
        <fullName evidence="2">Uncharacterized protein</fullName>
    </submittedName>
</protein>
<sequence>MDIEFSPPLGETVHCHVSSSKTRQQSSSVRLHFTATLSNVALQVASGSARLQVWSDIPGNGRHSGEWGETDFRLLPPLPVNEDAAFSVLPDNDSDVAEPNITLTADFVLPTSHGQRFSFTYRMLYPSGEIKWLGQYGQNGTLVLELDSDPVVLLEKDSWVSADNQVYRRDSDGRAVQDLEVAKLIRPHEYYIAYLAGEDSFLHPKTSPVLLLVPRLSAHPVIVPPTLIFAVPSGSSGSLSFTRRDGTITISGTPSLTFTTYDSESVVEAISAVETTGINGRVIAHSPGHVVVASTPNVTSNDTATAVEMAVVPIFEGASSHRAIQSTVPLRTLASFLPGENPDFFMFEPRYRRARFFPSPELESGEGVLYLTTAPSGGRFVLAPALYMVAHGGAQWRVGVVTSAPESNSSNSKSALLPTPPPSPRLRPLPHRVSESAGGGNNTTADQSPDPSFLSLPAAIASSDEHAPGETGDESESLAGSQQQQLIVHPNSASKRHAGVLNMLGRVFVLLIAWVTRLFGGAGFDKSERRRDERTPLLRDAPERESGYVEPSPSRVEVVVSTPEQGLSGEQPVSFDVSAGKTTLLFKTTHPTAAAGFNVPISLDGRALELDVLKLEEKGVFVVEFKSTGGGRVRVG</sequence>
<evidence type="ECO:0000313" key="2">
    <source>
        <dbReference type="EMBL" id="KAJ7042584.1"/>
    </source>
</evidence>
<evidence type="ECO:0000256" key="1">
    <source>
        <dbReference type="SAM" id="MobiDB-lite"/>
    </source>
</evidence>
<keyword evidence="3" id="KW-1185">Reference proteome</keyword>
<dbReference type="EMBL" id="JARJCM010000012">
    <property type="protein sequence ID" value="KAJ7042584.1"/>
    <property type="molecule type" value="Genomic_DNA"/>
</dbReference>
<proteinExistence type="predicted"/>
<evidence type="ECO:0000313" key="3">
    <source>
        <dbReference type="Proteomes" id="UP001218188"/>
    </source>
</evidence>
<feature type="compositionally biased region" description="Low complexity" evidence="1">
    <location>
        <begin position="404"/>
        <end position="417"/>
    </location>
</feature>
<feature type="compositionally biased region" description="Pro residues" evidence="1">
    <location>
        <begin position="418"/>
        <end position="427"/>
    </location>
</feature>
<reference evidence="2" key="1">
    <citation type="submission" date="2023-03" db="EMBL/GenBank/DDBJ databases">
        <title>Massive genome expansion in bonnet fungi (Mycena s.s.) driven by repeated elements and novel gene families across ecological guilds.</title>
        <authorList>
            <consortium name="Lawrence Berkeley National Laboratory"/>
            <person name="Harder C.B."/>
            <person name="Miyauchi S."/>
            <person name="Viragh M."/>
            <person name="Kuo A."/>
            <person name="Thoen E."/>
            <person name="Andreopoulos B."/>
            <person name="Lu D."/>
            <person name="Skrede I."/>
            <person name="Drula E."/>
            <person name="Henrissat B."/>
            <person name="Morin E."/>
            <person name="Kohler A."/>
            <person name="Barry K."/>
            <person name="LaButti K."/>
            <person name="Morin E."/>
            <person name="Salamov A."/>
            <person name="Lipzen A."/>
            <person name="Mereny Z."/>
            <person name="Hegedus B."/>
            <person name="Baldrian P."/>
            <person name="Stursova M."/>
            <person name="Weitz H."/>
            <person name="Taylor A."/>
            <person name="Grigoriev I.V."/>
            <person name="Nagy L.G."/>
            <person name="Martin F."/>
            <person name="Kauserud H."/>
        </authorList>
    </citation>
    <scope>NUCLEOTIDE SEQUENCE</scope>
    <source>
        <strain evidence="2">CBHHK200</strain>
    </source>
</reference>
<comment type="caution">
    <text evidence="2">The sequence shown here is derived from an EMBL/GenBank/DDBJ whole genome shotgun (WGS) entry which is preliminary data.</text>
</comment>
<gene>
    <name evidence="2" type="ORF">C8F04DRAFT_82897</name>
</gene>
<dbReference type="Proteomes" id="UP001218188">
    <property type="component" value="Unassembled WGS sequence"/>
</dbReference>
<feature type="compositionally biased region" description="Basic and acidic residues" evidence="1">
    <location>
        <begin position="527"/>
        <end position="547"/>
    </location>
</feature>
<feature type="region of interest" description="Disordered" evidence="1">
    <location>
        <begin position="527"/>
        <end position="551"/>
    </location>
</feature>
<dbReference type="AlphaFoldDB" id="A0AAD6TAL2"/>
<name>A0AAD6TAL2_9AGAR</name>
<feature type="region of interest" description="Disordered" evidence="1">
    <location>
        <begin position="404"/>
        <end position="485"/>
    </location>
</feature>
<organism evidence="2 3">
    <name type="scientific">Mycena alexandri</name>
    <dbReference type="NCBI Taxonomy" id="1745969"/>
    <lineage>
        <taxon>Eukaryota</taxon>
        <taxon>Fungi</taxon>
        <taxon>Dikarya</taxon>
        <taxon>Basidiomycota</taxon>
        <taxon>Agaricomycotina</taxon>
        <taxon>Agaricomycetes</taxon>
        <taxon>Agaricomycetidae</taxon>
        <taxon>Agaricales</taxon>
        <taxon>Marasmiineae</taxon>
        <taxon>Mycenaceae</taxon>
        <taxon>Mycena</taxon>
    </lineage>
</organism>
<accession>A0AAD6TAL2</accession>